<dbReference type="AlphaFoldDB" id="A0A165NB60"/>
<dbReference type="GO" id="GO:0016020">
    <property type="term" value="C:membrane"/>
    <property type="evidence" value="ECO:0007669"/>
    <property type="project" value="TreeGrafter"/>
</dbReference>
<dbReference type="STRING" id="1314781.A0A165NB60"/>
<dbReference type="PANTHER" id="PTHR12242:SF1">
    <property type="entry name" value="MYND-TYPE DOMAIN-CONTAINING PROTEIN"/>
    <property type="match status" value="1"/>
</dbReference>
<feature type="transmembrane region" description="Helical" evidence="1">
    <location>
        <begin position="27"/>
        <end position="50"/>
    </location>
</feature>
<sequence length="278" mass="30789">MAVAGLFGASQPFDASCALVSSPFLSPAWLAGVRLVLAFYMTFTLLFVLIWEITRTHNANQFFSFFTELTGIGLAAYLWQSGSQTAIYALRSRRAAATGVVSKPLYPLQSWPKTLQVLHMILLASIRTFPILVTIVFWTLLASAHSLRNTFLRYNNVSLHTINTLCALFEIFGTNTPLATWFTLVPLSIILCGYLGVAYITHATQGFYPYAFLDPEKGSAKLAGYIIGIAVAEIIIFSLVQGLVWLRTRLLRKRTTDGKVANMVQLKESDHELGQRAA</sequence>
<evidence type="ECO:0000256" key="1">
    <source>
        <dbReference type="SAM" id="Phobius"/>
    </source>
</evidence>
<dbReference type="PANTHER" id="PTHR12242">
    <property type="entry name" value="OS02G0130600 PROTEIN-RELATED"/>
    <property type="match status" value="1"/>
</dbReference>
<protein>
    <recommendedName>
        <fullName evidence="4">FAR-17a/AIG1-like protein</fullName>
    </recommendedName>
</protein>
<dbReference type="OrthoDB" id="419711at2759"/>
<dbReference type="InParanoid" id="A0A165NB60"/>
<reference evidence="2 3" key="1">
    <citation type="journal article" date="2016" name="Mol. Biol. Evol.">
        <title>Comparative Genomics of Early-Diverging Mushroom-Forming Fungi Provides Insights into the Origins of Lignocellulose Decay Capabilities.</title>
        <authorList>
            <person name="Nagy L.G."/>
            <person name="Riley R."/>
            <person name="Tritt A."/>
            <person name="Adam C."/>
            <person name="Daum C."/>
            <person name="Floudas D."/>
            <person name="Sun H."/>
            <person name="Yadav J.S."/>
            <person name="Pangilinan J."/>
            <person name="Larsson K.H."/>
            <person name="Matsuura K."/>
            <person name="Barry K."/>
            <person name="Labutti K."/>
            <person name="Kuo R."/>
            <person name="Ohm R.A."/>
            <person name="Bhattacharya S.S."/>
            <person name="Shirouzu T."/>
            <person name="Yoshinaga Y."/>
            <person name="Martin F.M."/>
            <person name="Grigoriev I.V."/>
            <person name="Hibbett D.S."/>
        </authorList>
    </citation>
    <scope>NUCLEOTIDE SEQUENCE [LARGE SCALE GENOMIC DNA]</scope>
    <source>
        <strain evidence="2 3">HHB12029</strain>
    </source>
</reference>
<name>A0A165NB60_EXIGL</name>
<organism evidence="2 3">
    <name type="scientific">Exidia glandulosa HHB12029</name>
    <dbReference type="NCBI Taxonomy" id="1314781"/>
    <lineage>
        <taxon>Eukaryota</taxon>
        <taxon>Fungi</taxon>
        <taxon>Dikarya</taxon>
        <taxon>Basidiomycota</taxon>
        <taxon>Agaricomycotina</taxon>
        <taxon>Agaricomycetes</taxon>
        <taxon>Auriculariales</taxon>
        <taxon>Exidiaceae</taxon>
        <taxon>Exidia</taxon>
    </lineage>
</organism>
<dbReference type="EMBL" id="KV425900">
    <property type="protein sequence ID" value="KZW00489.1"/>
    <property type="molecule type" value="Genomic_DNA"/>
</dbReference>
<feature type="transmembrane region" description="Helical" evidence="1">
    <location>
        <begin position="178"/>
        <end position="202"/>
    </location>
</feature>
<proteinExistence type="predicted"/>
<feature type="transmembrane region" description="Helical" evidence="1">
    <location>
        <begin position="222"/>
        <end position="246"/>
    </location>
</feature>
<accession>A0A165NB60</accession>
<dbReference type="Proteomes" id="UP000077266">
    <property type="component" value="Unassembled WGS sequence"/>
</dbReference>
<feature type="transmembrane region" description="Helical" evidence="1">
    <location>
        <begin position="117"/>
        <end position="141"/>
    </location>
</feature>
<evidence type="ECO:0000313" key="3">
    <source>
        <dbReference type="Proteomes" id="UP000077266"/>
    </source>
</evidence>
<evidence type="ECO:0000313" key="2">
    <source>
        <dbReference type="EMBL" id="KZW00489.1"/>
    </source>
</evidence>
<keyword evidence="1" id="KW-0812">Transmembrane</keyword>
<gene>
    <name evidence="2" type="ORF">EXIGLDRAFT_830649</name>
</gene>
<keyword evidence="1" id="KW-1133">Transmembrane helix</keyword>
<evidence type="ECO:0008006" key="4">
    <source>
        <dbReference type="Google" id="ProtNLM"/>
    </source>
</evidence>
<feature type="transmembrane region" description="Helical" evidence="1">
    <location>
        <begin position="62"/>
        <end position="80"/>
    </location>
</feature>
<keyword evidence="1" id="KW-0472">Membrane</keyword>
<keyword evidence="3" id="KW-1185">Reference proteome</keyword>